<name>A0ABR2WK94_9FUNG</name>
<comment type="caution">
    <text evidence="1">The sequence shown here is derived from an EMBL/GenBank/DDBJ whole genome shotgun (WGS) entry which is preliminary data.</text>
</comment>
<feature type="non-terminal residue" evidence="1">
    <location>
        <position position="1"/>
    </location>
</feature>
<evidence type="ECO:0000313" key="1">
    <source>
        <dbReference type="EMBL" id="KAK9761953.1"/>
    </source>
</evidence>
<protein>
    <submittedName>
        <fullName evidence="1">Uncharacterized protein</fullName>
    </submittedName>
</protein>
<keyword evidence="2" id="KW-1185">Reference proteome</keyword>
<proteinExistence type="predicted"/>
<dbReference type="Proteomes" id="UP001479436">
    <property type="component" value="Unassembled WGS sequence"/>
</dbReference>
<organism evidence="1 2">
    <name type="scientific">Basidiobolus ranarum</name>
    <dbReference type="NCBI Taxonomy" id="34480"/>
    <lineage>
        <taxon>Eukaryota</taxon>
        <taxon>Fungi</taxon>
        <taxon>Fungi incertae sedis</taxon>
        <taxon>Zoopagomycota</taxon>
        <taxon>Entomophthoromycotina</taxon>
        <taxon>Basidiobolomycetes</taxon>
        <taxon>Basidiobolales</taxon>
        <taxon>Basidiobolaceae</taxon>
        <taxon>Basidiobolus</taxon>
    </lineage>
</organism>
<accession>A0ABR2WK94</accession>
<reference evidence="1 2" key="1">
    <citation type="submission" date="2023-04" db="EMBL/GenBank/DDBJ databases">
        <title>Genome of Basidiobolus ranarum AG-B5.</title>
        <authorList>
            <person name="Stajich J.E."/>
            <person name="Carter-House D."/>
            <person name="Gryganskyi A."/>
        </authorList>
    </citation>
    <scope>NUCLEOTIDE SEQUENCE [LARGE SCALE GENOMIC DNA]</scope>
    <source>
        <strain evidence="1 2">AG-B5</strain>
    </source>
</reference>
<sequence length="140" mass="15499">IIIAIKAARHSRPCVTLYFGAYLPSSTWATLLEFTDHNGYNILVKQLPADAMSHQIIGATLLEIRSHGVVYRLPATAYSWTKVRSSPPATGCYGATELIYTSVLAMIGSISYYHVKIKQDVQFGHVAIGSQWNMDLLEII</sequence>
<gene>
    <name evidence="1" type="ORF">K7432_012744</name>
</gene>
<evidence type="ECO:0000313" key="2">
    <source>
        <dbReference type="Proteomes" id="UP001479436"/>
    </source>
</evidence>
<dbReference type="EMBL" id="JASJQH010001148">
    <property type="protein sequence ID" value="KAK9761953.1"/>
    <property type="molecule type" value="Genomic_DNA"/>
</dbReference>